<dbReference type="InterPro" id="IPR020846">
    <property type="entry name" value="MFS_dom"/>
</dbReference>
<feature type="transmembrane region" description="Helical" evidence="7">
    <location>
        <begin position="346"/>
        <end position="367"/>
    </location>
</feature>
<comment type="caution">
    <text evidence="9">The sequence shown here is derived from an EMBL/GenBank/DDBJ whole genome shotgun (WGS) entry which is preliminary data.</text>
</comment>
<evidence type="ECO:0000256" key="7">
    <source>
        <dbReference type="SAM" id="Phobius"/>
    </source>
</evidence>
<dbReference type="GO" id="GO:0005886">
    <property type="term" value="C:plasma membrane"/>
    <property type="evidence" value="ECO:0007669"/>
    <property type="project" value="UniProtKB-SubCell"/>
</dbReference>
<name>A0A9Q4AZ68_SALAG</name>
<evidence type="ECO:0000313" key="9">
    <source>
        <dbReference type="EMBL" id="MCR6095318.1"/>
    </source>
</evidence>
<dbReference type="AlphaFoldDB" id="A0A9Q4AZ68"/>
<keyword evidence="3" id="KW-1003">Cell membrane</keyword>
<sequence length="406" mass="45439">MTTLKKDTRLFKMLAANMFSSMGSGMTMIAVPWLFVTKDGGETVFGYVTLCVTILLFMSTPFIGNLIDQVSRKRLLIAGEMIGLLIIMLFTIAGFSGVSYTTWHFVILFITGSFYYNLFYPTIFAFNQEIFEPTQYKTLNGIMEVQGQLAAVLSGGLAALLLPIVEFKWLLLLNAMTYAIAVVFFSLIPYKKMPKSPTKDSFGRKLTEGYVYMMRYPRLFLFLVASFMPFIGVMMTNYLFPVYIDNILQAGASVYGMKTMVYGIGAVLAGIFLPIILKRVGNESTIVFTVLLFAVSITLYIFFPFVSIFYLLTVLIAFGNAGTRVARNSLIMERIPNDKIGRVDSLFRGIGLGTRILLLSLFTQMIAVQNVILPFQVLSIVLFVSFIIITITLRHVIKEAPVKSIA</sequence>
<dbReference type="RefSeq" id="WP_257820015.1">
    <property type="nucleotide sequence ID" value="NZ_JABXYM010000001.1"/>
</dbReference>
<keyword evidence="6 7" id="KW-0472">Membrane</keyword>
<keyword evidence="4 7" id="KW-0812">Transmembrane</keyword>
<feature type="transmembrane region" description="Helical" evidence="7">
    <location>
        <begin position="373"/>
        <end position="393"/>
    </location>
</feature>
<feature type="transmembrane region" description="Helical" evidence="7">
    <location>
        <begin position="260"/>
        <end position="277"/>
    </location>
</feature>
<evidence type="ECO:0000256" key="3">
    <source>
        <dbReference type="ARBA" id="ARBA00022475"/>
    </source>
</evidence>
<feature type="transmembrane region" description="Helical" evidence="7">
    <location>
        <begin position="45"/>
        <end position="63"/>
    </location>
</feature>
<feature type="transmembrane region" description="Helical" evidence="7">
    <location>
        <begin position="147"/>
        <end position="165"/>
    </location>
</feature>
<dbReference type="InterPro" id="IPR011701">
    <property type="entry name" value="MFS"/>
</dbReference>
<dbReference type="CDD" id="cd06173">
    <property type="entry name" value="MFS_MefA_like"/>
    <property type="match status" value="1"/>
</dbReference>
<evidence type="ECO:0000256" key="4">
    <source>
        <dbReference type="ARBA" id="ARBA00022692"/>
    </source>
</evidence>
<feature type="transmembrane region" description="Helical" evidence="7">
    <location>
        <begin position="103"/>
        <end position="126"/>
    </location>
</feature>
<dbReference type="PANTHER" id="PTHR23513:SF11">
    <property type="entry name" value="STAPHYLOFERRIN A TRANSPORTER"/>
    <property type="match status" value="1"/>
</dbReference>
<accession>A0A9Q4AZ68</accession>
<feature type="transmembrane region" description="Helical" evidence="7">
    <location>
        <begin position="284"/>
        <end position="302"/>
    </location>
</feature>
<organism evidence="9 10">
    <name type="scientific">Salipaludibacillus agaradhaerens</name>
    <name type="common">Bacillus agaradhaerens</name>
    <dbReference type="NCBI Taxonomy" id="76935"/>
    <lineage>
        <taxon>Bacteria</taxon>
        <taxon>Bacillati</taxon>
        <taxon>Bacillota</taxon>
        <taxon>Bacilli</taxon>
        <taxon>Bacillales</taxon>
        <taxon>Bacillaceae</taxon>
    </lineage>
</organism>
<evidence type="ECO:0000259" key="8">
    <source>
        <dbReference type="PROSITE" id="PS50850"/>
    </source>
</evidence>
<keyword evidence="5 7" id="KW-1133">Transmembrane helix</keyword>
<feature type="transmembrane region" description="Helical" evidence="7">
    <location>
        <begin position="12"/>
        <end position="33"/>
    </location>
</feature>
<dbReference type="PROSITE" id="PS50850">
    <property type="entry name" value="MFS"/>
    <property type="match status" value="1"/>
</dbReference>
<dbReference type="InterPro" id="IPR036259">
    <property type="entry name" value="MFS_trans_sf"/>
</dbReference>
<dbReference type="SUPFAM" id="SSF103473">
    <property type="entry name" value="MFS general substrate transporter"/>
    <property type="match status" value="1"/>
</dbReference>
<dbReference type="Proteomes" id="UP001057753">
    <property type="component" value="Unassembled WGS sequence"/>
</dbReference>
<evidence type="ECO:0000256" key="5">
    <source>
        <dbReference type="ARBA" id="ARBA00022989"/>
    </source>
</evidence>
<proteinExistence type="predicted"/>
<dbReference type="PANTHER" id="PTHR23513">
    <property type="entry name" value="INTEGRAL MEMBRANE EFFLUX PROTEIN-RELATED"/>
    <property type="match status" value="1"/>
</dbReference>
<gene>
    <name evidence="9" type="ORF">HXA33_02070</name>
</gene>
<comment type="subcellular location">
    <subcellularLocation>
        <location evidence="1">Cell membrane</location>
        <topology evidence="1">Multi-pass membrane protein</topology>
    </subcellularLocation>
</comment>
<dbReference type="GO" id="GO:0022857">
    <property type="term" value="F:transmembrane transporter activity"/>
    <property type="evidence" value="ECO:0007669"/>
    <property type="project" value="InterPro"/>
</dbReference>
<evidence type="ECO:0000256" key="2">
    <source>
        <dbReference type="ARBA" id="ARBA00022448"/>
    </source>
</evidence>
<feature type="transmembrane region" description="Helical" evidence="7">
    <location>
        <begin position="171"/>
        <end position="190"/>
    </location>
</feature>
<dbReference type="Gene3D" id="1.20.1250.20">
    <property type="entry name" value="MFS general substrate transporter like domains"/>
    <property type="match status" value="1"/>
</dbReference>
<evidence type="ECO:0000256" key="1">
    <source>
        <dbReference type="ARBA" id="ARBA00004651"/>
    </source>
</evidence>
<reference evidence="9" key="1">
    <citation type="submission" date="2020-06" db="EMBL/GenBank/DDBJ databases">
        <title>Insight into the genomes of haloalkaliphilic bacilli from Kenyan soda lakes.</title>
        <authorList>
            <person name="Mwirichia R."/>
            <person name="Villamizar G.C."/>
            <person name="Poehlein A."/>
            <person name="Mugweru J."/>
            <person name="Kipnyargis A."/>
            <person name="Kiplimo D."/>
            <person name="Orwa P."/>
            <person name="Daniel R."/>
        </authorList>
    </citation>
    <scope>NUCLEOTIDE SEQUENCE</scope>
    <source>
        <strain evidence="9">B1096_S55</strain>
    </source>
</reference>
<dbReference type="Pfam" id="PF07690">
    <property type="entry name" value="MFS_1"/>
    <property type="match status" value="1"/>
</dbReference>
<feature type="transmembrane region" description="Helical" evidence="7">
    <location>
        <begin position="219"/>
        <end position="240"/>
    </location>
</feature>
<evidence type="ECO:0000256" key="6">
    <source>
        <dbReference type="ARBA" id="ARBA00023136"/>
    </source>
</evidence>
<evidence type="ECO:0000313" key="10">
    <source>
        <dbReference type="Proteomes" id="UP001057753"/>
    </source>
</evidence>
<protein>
    <submittedName>
        <fullName evidence="9">MFS transporter</fullName>
    </submittedName>
</protein>
<feature type="transmembrane region" description="Helical" evidence="7">
    <location>
        <begin position="75"/>
        <end position="97"/>
    </location>
</feature>
<feature type="domain" description="Major facilitator superfamily (MFS) profile" evidence="8">
    <location>
        <begin position="9"/>
        <end position="397"/>
    </location>
</feature>
<keyword evidence="10" id="KW-1185">Reference proteome</keyword>
<keyword evidence="2" id="KW-0813">Transport</keyword>
<dbReference type="EMBL" id="JABXYM010000001">
    <property type="protein sequence ID" value="MCR6095318.1"/>
    <property type="molecule type" value="Genomic_DNA"/>
</dbReference>